<dbReference type="InterPro" id="IPR011611">
    <property type="entry name" value="PfkB_dom"/>
</dbReference>
<sequence length="303" mass="33221">MAQILAVGSVAFDSIANPYGKVSRVVGGAATYFSLAASFFTDVGIVAVVGDDFQESHMRLFEGRRIDLSGLKRVPGETFRWKGEYSADLNSRETIYTHLNVFEDFRPVVPEVYRSAPFVFLGNIHPSLQLEVLDQVKKPCLVAADTMNYWIEGNPKELQQVLKRVDILIINDEEARQLSGESNLVKAARGIKNLGPTIVIIKRGEYGALMAGAEGFFAVPGMPLERVCDPTGAGDTFAGGFVGYLAGSEKTTDVVLAQAIIAGSAMASFSVEDFGLDRLLRLTQDEIERRFVAFKQLTHFQEL</sequence>
<evidence type="ECO:0000256" key="2">
    <source>
        <dbReference type="ARBA" id="ARBA00022777"/>
    </source>
</evidence>
<feature type="domain" description="Carbohydrate kinase PfkB" evidence="3">
    <location>
        <begin position="1"/>
        <end position="276"/>
    </location>
</feature>
<keyword evidence="1" id="KW-0808">Transferase</keyword>
<dbReference type="InterPro" id="IPR029056">
    <property type="entry name" value="Ribokinase-like"/>
</dbReference>
<name>A0A381QKJ6_9ZZZZ</name>
<evidence type="ECO:0000259" key="3">
    <source>
        <dbReference type="Pfam" id="PF00294"/>
    </source>
</evidence>
<dbReference type="SUPFAM" id="SSF53613">
    <property type="entry name" value="Ribokinase-like"/>
    <property type="match status" value="1"/>
</dbReference>
<dbReference type="GO" id="GO:0005829">
    <property type="term" value="C:cytosol"/>
    <property type="evidence" value="ECO:0007669"/>
    <property type="project" value="TreeGrafter"/>
</dbReference>
<accession>A0A381QKJ6</accession>
<dbReference type="PANTHER" id="PTHR10584">
    <property type="entry name" value="SUGAR KINASE"/>
    <property type="match status" value="1"/>
</dbReference>
<dbReference type="PANTHER" id="PTHR10584:SF166">
    <property type="entry name" value="RIBOKINASE"/>
    <property type="match status" value="1"/>
</dbReference>
<reference evidence="4" key="1">
    <citation type="submission" date="2018-05" db="EMBL/GenBank/DDBJ databases">
        <authorList>
            <person name="Lanie J.A."/>
            <person name="Ng W.-L."/>
            <person name="Kazmierczak K.M."/>
            <person name="Andrzejewski T.M."/>
            <person name="Davidsen T.M."/>
            <person name="Wayne K.J."/>
            <person name="Tettelin H."/>
            <person name="Glass J.I."/>
            <person name="Rusch D."/>
            <person name="Podicherti R."/>
            <person name="Tsui H.-C.T."/>
            <person name="Winkler M.E."/>
        </authorList>
    </citation>
    <scope>NUCLEOTIDE SEQUENCE</scope>
</reference>
<dbReference type="InterPro" id="IPR002173">
    <property type="entry name" value="Carboh/pur_kinase_PfkB_CS"/>
</dbReference>
<keyword evidence="2" id="KW-0418">Kinase</keyword>
<dbReference type="Pfam" id="PF00294">
    <property type="entry name" value="PfkB"/>
    <property type="match status" value="1"/>
</dbReference>
<evidence type="ECO:0000256" key="1">
    <source>
        <dbReference type="ARBA" id="ARBA00022679"/>
    </source>
</evidence>
<dbReference type="Gene3D" id="3.40.1190.20">
    <property type="match status" value="1"/>
</dbReference>
<proteinExistence type="predicted"/>
<dbReference type="PROSITE" id="PS00584">
    <property type="entry name" value="PFKB_KINASES_2"/>
    <property type="match status" value="1"/>
</dbReference>
<protein>
    <recommendedName>
        <fullName evidence="3">Carbohydrate kinase PfkB domain-containing protein</fullName>
    </recommendedName>
</protein>
<organism evidence="4">
    <name type="scientific">marine metagenome</name>
    <dbReference type="NCBI Taxonomy" id="408172"/>
    <lineage>
        <taxon>unclassified sequences</taxon>
        <taxon>metagenomes</taxon>
        <taxon>ecological metagenomes</taxon>
    </lineage>
</organism>
<gene>
    <name evidence="4" type="ORF">METZ01_LOCUS32298</name>
</gene>
<dbReference type="GO" id="GO:0016301">
    <property type="term" value="F:kinase activity"/>
    <property type="evidence" value="ECO:0007669"/>
    <property type="project" value="UniProtKB-KW"/>
</dbReference>
<dbReference type="AlphaFoldDB" id="A0A381QKJ6"/>
<dbReference type="EMBL" id="UINC01001386">
    <property type="protein sequence ID" value="SUZ79444.1"/>
    <property type="molecule type" value="Genomic_DNA"/>
</dbReference>
<evidence type="ECO:0000313" key="4">
    <source>
        <dbReference type="EMBL" id="SUZ79444.1"/>
    </source>
</evidence>